<dbReference type="SMART" id="SM00530">
    <property type="entry name" value="HTH_XRE"/>
    <property type="match status" value="1"/>
</dbReference>
<proteinExistence type="predicted"/>
<organism evidence="2 3">
    <name type="scientific">Streptomyces prunicolor</name>
    <dbReference type="NCBI Taxonomy" id="67348"/>
    <lineage>
        <taxon>Bacteria</taxon>
        <taxon>Bacillati</taxon>
        <taxon>Actinomycetota</taxon>
        <taxon>Actinomycetes</taxon>
        <taxon>Kitasatosporales</taxon>
        <taxon>Streptomycetaceae</taxon>
        <taxon>Streptomyces</taxon>
    </lineage>
</organism>
<gene>
    <name evidence="2" type="ORF">R5A26_47580</name>
</gene>
<feature type="non-terminal residue" evidence="2">
    <location>
        <position position="554"/>
    </location>
</feature>
<dbReference type="EMBL" id="JAWMAJ010000340">
    <property type="protein sequence ID" value="MDV7223601.1"/>
    <property type="molecule type" value="Genomic_DNA"/>
</dbReference>
<protein>
    <submittedName>
        <fullName evidence="2">Helix-turn-helix domain-containing protein</fullName>
    </submittedName>
</protein>
<name>A0ABU4FSJ4_9ACTN</name>
<evidence type="ECO:0000313" key="3">
    <source>
        <dbReference type="Proteomes" id="UP001187346"/>
    </source>
</evidence>
<dbReference type="PANTHER" id="PTHR47691:SF3">
    <property type="entry name" value="HTH-TYPE TRANSCRIPTIONAL REGULATOR RV0890C-RELATED"/>
    <property type="match status" value="1"/>
</dbReference>
<reference evidence="2 3" key="1">
    <citation type="submission" date="2023-10" db="EMBL/GenBank/DDBJ databases">
        <title>Characterization of rhizosphere-enriched actinobacteria from wheat plants lab-grown on chernevaya soil.</title>
        <authorList>
            <person name="Tikhonova E.N."/>
            <person name="Konopkin A."/>
            <person name="Kravchenko I.K."/>
        </authorList>
    </citation>
    <scope>NUCLEOTIDE SEQUENCE [LARGE SCALE GENOMIC DNA]</scope>
    <source>
        <strain evidence="2 3">RR29</strain>
    </source>
</reference>
<sequence length="554" mass="59079">MNEVPRPPGHDGEALGQRLALELTRAVVQAEKRFGRTLDRRELARRLNVSLSSLYAYLNGTTLPGTGVFDALLAELGVRGTEAGRLATLRDEVDAARRLRPAAVRSAARRSPGSAAVPRQLPLSHPVFVARDAELVRLDALLGPSGDPAPGRAGVAVVEGTGGVGKTALALHWAYRAQHRFPDGQLYVDLRGFGDKAVMDPGEALHGFLQALGVTPAAVPTDTAVASGLLRTLLAGRRVLLVLDNARSTDQVRPLLPTDSGSVAVVTSRNRLDGLVIREGALRIALDVLPRYAARTLLERQMGAERIALEPREVDELVDLCARLPLALSVAAARTATAPAGSIGALVRELRRARAPLDLFGVQDADVDLRTVFHGSYALLPAPAAQLFRLLGCHPGPEIDATACAGLVGATDPPLALLDTLTAAHLVRQHTPGRYTLHDLLRLYAVELLDGGPPQERLDGTERLLRHYLDIARLADHHLEPWRTTPGGTPSVAGAQPPIGDHAAATAWFESELPSLQALIAQAAATPGLESYAWRLADACALHLRRSGRRAQRA</sequence>
<dbReference type="Proteomes" id="UP001187346">
    <property type="component" value="Unassembled WGS sequence"/>
</dbReference>
<accession>A0ABU4FSJ4</accession>
<evidence type="ECO:0000313" key="2">
    <source>
        <dbReference type="EMBL" id="MDV7223601.1"/>
    </source>
</evidence>
<dbReference type="InterPro" id="IPR027417">
    <property type="entry name" value="P-loop_NTPase"/>
</dbReference>
<dbReference type="InterPro" id="IPR001387">
    <property type="entry name" value="Cro/C1-type_HTH"/>
</dbReference>
<feature type="domain" description="HTH cro/C1-type" evidence="1">
    <location>
        <begin position="41"/>
        <end position="83"/>
    </location>
</feature>
<comment type="caution">
    <text evidence="2">The sequence shown here is derived from an EMBL/GenBank/DDBJ whole genome shotgun (WGS) entry which is preliminary data.</text>
</comment>
<dbReference type="CDD" id="cd00093">
    <property type="entry name" value="HTH_XRE"/>
    <property type="match status" value="1"/>
</dbReference>
<dbReference type="SUPFAM" id="SSF52540">
    <property type="entry name" value="P-loop containing nucleoside triphosphate hydrolases"/>
    <property type="match status" value="1"/>
</dbReference>
<dbReference type="Pfam" id="PF01381">
    <property type="entry name" value="HTH_3"/>
    <property type="match status" value="1"/>
</dbReference>
<dbReference type="PROSITE" id="PS50943">
    <property type="entry name" value="HTH_CROC1"/>
    <property type="match status" value="1"/>
</dbReference>
<dbReference type="PANTHER" id="PTHR47691">
    <property type="entry name" value="REGULATOR-RELATED"/>
    <property type="match status" value="1"/>
</dbReference>
<dbReference type="Gene3D" id="3.40.50.300">
    <property type="entry name" value="P-loop containing nucleotide triphosphate hydrolases"/>
    <property type="match status" value="1"/>
</dbReference>
<dbReference type="PRINTS" id="PR00364">
    <property type="entry name" value="DISEASERSIST"/>
</dbReference>
<evidence type="ECO:0000259" key="1">
    <source>
        <dbReference type="PROSITE" id="PS50943"/>
    </source>
</evidence>
<dbReference type="RefSeq" id="WP_317776000.1">
    <property type="nucleotide sequence ID" value="NZ_JAWMAJ010000340.1"/>
</dbReference>
<keyword evidence="3" id="KW-1185">Reference proteome</keyword>